<evidence type="ECO:0000313" key="2">
    <source>
        <dbReference type="EMBL" id="TFK26608.1"/>
    </source>
</evidence>
<feature type="compositionally biased region" description="Polar residues" evidence="1">
    <location>
        <begin position="54"/>
        <end position="63"/>
    </location>
</feature>
<evidence type="ECO:0000256" key="1">
    <source>
        <dbReference type="SAM" id="MobiDB-lite"/>
    </source>
</evidence>
<name>A0A5C3L1R3_COPMA</name>
<feature type="region of interest" description="Disordered" evidence="1">
    <location>
        <begin position="46"/>
        <end position="73"/>
    </location>
</feature>
<evidence type="ECO:0000313" key="3">
    <source>
        <dbReference type="Proteomes" id="UP000307440"/>
    </source>
</evidence>
<feature type="region of interest" description="Disordered" evidence="1">
    <location>
        <begin position="157"/>
        <end position="201"/>
    </location>
</feature>
<organism evidence="2 3">
    <name type="scientific">Coprinopsis marcescibilis</name>
    <name type="common">Agaric fungus</name>
    <name type="synonym">Psathyrella marcescibilis</name>
    <dbReference type="NCBI Taxonomy" id="230819"/>
    <lineage>
        <taxon>Eukaryota</taxon>
        <taxon>Fungi</taxon>
        <taxon>Dikarya</taxon>
        <taxon>Basidiomycota</taxon>
        <taxon>Agaricomycotina</taxon>
        <taxon>Agaricomycetes</taxon>
        <taxon>Agaricomycetidae</taxon>
        <taxon>Agaricales</taxon>
        <taxon>Agaricineae</taxon>
        <taxon>Psathyrellaceae</taxon>
        <taxon>Coprinopsis</taxon>
    </lineage>
</organism>
<feature type="compositionally biased region" description="Basic and acidic residues" evidence="1">
    <location>
        <begin position="369"/>
        <end position="378"/>
    </location>
</feature>
<dbReference type="EMBL" id="ML210173">
    <property type="protein sequence ID" value="TFK26608.1"/>
    <property type="molecule type" value="Genomic_DNA"/>
</dbReference>
<reference evidence="2 3" key="1">
    <citation type="journal article" date="2019" name="Nat. Ecol. Evol.">
        <title>Megaphylogeny resolves global patterns of mushroom evolution.</title>
        <authorList>
            <person name="Varga T."/>
            <person name="Krizsan K."/>
            <person name="Foldi C."/>
            <person name="Dima B."/>
            <person name="Sanchez-Garcia M."/>
            <person name="Sanchez-Ramirez S."/>
            <person name="Szollosi G.J."/>
            <person name="Szarkandi J.G."/>
            <person name="Papp V."/>
            <person name="Albert L."/>
            <person name="Andreopoulos W."/>
            <person name="Angelini C."/>
            <person name="Antonin V."/>
            <person name="Barry K.W."/>
            <person name="Bougher N.L."/>
            <person name="Buchanan P."/>
            <person name="Buyck B."/>
            <person name="Bense V."/>
            <person name="Catcheside P."/>
            <person name="Chovatia M."/>
            <person name="Cooper J."/>
            <person name="Damon W."/>
            <person name="Desjardin D."/>
            <person name="Finy P."/>
            <person name="Geml J."/>
            <person name="Haridas S."/>
            <person name="Hughes K."/>
            <person name="Justo A."/>
            <person name="Karasinski D."/>
            <person name="Kautmanova I."/>
            <person name="Kiss B."/>
            <person name="Kocsube S."/>
            <person name="Kotiranta H."/>
            <person name="LaButti K.M."/>
            <person name="Lechner B.E."/>
            <person name="Liimatainen K."/>
            <person name="Lipzen A."/>
            <person name="Lukacs Z."/>
            <person name="Mihaltcheva S."/>
            <person name="Morgado L.N."/>
            <person name="Niskanen T."/>
            <person name="Noordeloos M.E."/>
            <person name="Ohm R.A."/>
            <person name="Ortiz-Santana B."/>
            <person name="Ovrebo C."/>
            <person name="Racz N."/>
            <person name="Riley R."/>
            <person name="Savchenko A."/>
            <person name="Shiryaev A."/>
            <person name="Soop K."/>
            <person name="Spirin V."/>
            <person name="Szebenyi C."/>
            <person name="Tomsovsky M."/>
            <person name="Tulloss R.E."/>
            <person name="Uehling J."/>
            <person name="Grigoriev I.V."/>
            <person name="Vagvolgyi C."/>
            <person name="Papp T."/>
            <person name="Martin F.M."/>
            <person name="Miettinen O."/>
            <person name="Hibbett D.S."/>
            <person name="Nagy L.G."/>
        </authorList>
    </citation>
    <scope>NUCLEOTIDE SEQUENCE [LARGE SCALE GENOMIC DNA]</scope>
    <source>
        <strain evidence="2 3">CBS 121175</strain>
    </source>
</reference>
<dbReference type="Proteomes" id="UP000307440">
    <property type="component" value="Unassembled WGS sequence"/>
</dbReference>
<feature type="region of interest" description="Disordered" evidence="1">
    <location>
        <begin position="478"/>
        <end position="522"/>
    </location>
</feature>
<protein>
    <submittedName>
        <fullName evidence="2">Uncharacterized protein</fullName>
    </submittedName>
</protein>
<feature type="region of interest" description="Disordered" evidence="1">
    <location>
        <begin position="348"/>
        <end position="384"/>
    </location>
</feature>
<dbReference type="AlphaFoldDB" id="A0A5C3L1R3"/>
<sequence>MTTHSSSPDDGWNKSSPLKDYNFRATVRNRLDRVASAPIPFALGMSRDEERNAGSGSIGSSSRKPLRANLRSPPRRRTVNQLIQIADSFLFPEVIVDSIAFISDENLAIFQDILNKGESALEELEIGSEISSYTEEELSLLDAMMNRNPDVVSIDKAEEARASKGKAKATVDPEEDEDEPEEEADWSDEKTQVANEENPSVFNEEEETISIPLNPVLSCGAPTPKIREISMIPESPWHGLNRDIESAKRYSSVEMDSPMKESPAGIVTREFGGPTDRFTRYNSRATPNAPNVVMQSPSPAYRNASACSTAPNPSVKLRNASPLERVAIANHRSQVKHQSTLNVFSAGETQSVSAQPTQPHMGASMEQMRGLEDRRENNDTSPQDDVVFSLDDLVIGGHGQTGDAIAVMEKRQSNEGHETEGSTVNLCLPNSVHGQNLSVGCRPTSTFATDEQQSQANNRKRQRYDSHTDYEEAVRAMRRRTDAEPGADNAGRRQTWVPARVQAPLPPPRRKSDRDPALGKRKHGVFGMVASLVEKMHDNMKLFRN</sequence>
<accession>A0A5C3L1R3</accession>
<gene>
    <name evidence="2" type="ORF">FA15DRAFT_754944</name>
</gene>
<proteinExistence type="predicted"/>
<feature type="compositionally biased region" description="Acidic residues" evidence="1">
    <location>
        <begin position="172"/>
        <end position="186"/>
    </location>
</feature>
<keyword evidence="3" id="KW-1185">Reference proteome</keyword>
<feature type="compositionally biased region" description="Polar residues" evidence="1">
    <location>
        <begin position="348"/>
        <end position="358"/>
    </location>
</feature>